<dbReference type="Proteomes" id="UP000283786">
    <property type="component" value="Chromosome"/>
</dbReference>
<evidence type="ECO:0000313" key="2">
    <source>
        <dbReference type="Proteomes" id="UP000283786"/>
    </source>
</evidence>
<dbReference type="AlphaFoldDB" id="A0A418SBJ0"/>
<dbReference type="KEGG" id="palw:PSAL_027410"/>
<dbReference type="RefSeq" id="WP_119841181.1">
    <property type="nucleotide sequence ID" value="NZ_CP060436.1"/>
</dbReference>
<evidence type="ECO:0000313" key="1">
    <source>
        <dbReference type="EMBL" id="QPM91488.1"/>
    </source>
</evidence>
<protein>
    <recommendedName>
        <fullName evidence="3">DUF2157 domain-containing protein</fullName>
    </recommendedName>
</protein>
<keyword evidence="2" id="KW-1185">Reference proteome</keyword>
<accession>A0A418SBJ0</accession>
<proteinExistence type="predicted"/>
<organism evidence="1 2">
    <name type="scientific">Pseudooceanicola algae</name>
    <dbReference type="NCBI Taxonomy" id="1537215"/>
    <lineage>
        <taxon>Bacteria</taxon>
        <taxon>Pseudomonadati</taxon>
        <taxon>Pseudomonadota</taxon>
        <taxon>Alphaproteobacteria</taxon>
        <taxon>Rhodobacterales</taxon>
        <taxon>Paracoccaceae</taxon>
        <taxon>Pseudooceanicola</taxon>
    </lineage>
</organism>
<gene>
    <name evidence="1" type="ORF">PSAL_027410</name>
</gene>
<evidence type="ECO:0008006" key="3">
    <source>
        <dbReference type="Google" id="ProtNLM"/>
    </source>
</evidence>
<sequence>MADITQDDLRAAVAAGHLNEAQAAELATLSQIRAGARQAEDEPFELFRGFSEIFVSVGLGILIFGGFGLALATSVTWVMGVGIICLWLLARYFTLKRRMMLPSILLVSAFGLAILGIAADRFDFWLPGTPMSRLLTEQPGATAWLMTFGIVIAALLLWYRVFRVPFTMFLVGIAAFGAVMMMATASGAQSGVTNPFDLTEGGLVSWGTLAVGLAALIAGTWFDMRDPHRLGRTSASGFWLHIVAAGALVHTVAQTCMGMGPGTGYGLMGLALLVIALLALILDRRSFLTAGIGYFIFLLSYVTDVSGTGGNWVFVFLFIGLFLTLLGSFWIQVRGALLRALPGFPGKDRLPPYRTEIS</sequence>
<reference evidence="1 2" key="1">
    <citation type="submission" date="2020-08" db="EMBL/GenBank/DDBJ databases">
        <title>Genome sequence of Rhodobacteraceae bacterium Lw-13e.</title>
        <authorList>
            <person name="Poehlein A."/>
            <person name="Wolter L."/>
            <person name="Daniel R."/>
            <person name="Brinkhoff T."/>
        </authorList>
    </citation>
    <scope>NUCLEOTIDE SEQUENCE [LARGE SCALE GENOMIC DNA]</scope>
    <source>
        <strain evidence="1 2">Lw-13e</strain>
    </source>
</reference>
<dbReference type="EMBL" id="CP060436">
    <property type="protein sequence ID" value="QPM91488.1"/>
    <property type="molecule type" value="Genomic_DNA"/>
</dbReference>
<name>A0A418SBJ0_9RHOB</name>
<dbReference type="OrthoDB" id="9770600at2"/>